<reference evidence="1" key="1">
    <citation type="submission" date="2018-11" db="EMBL/GenBank/DDBJ databases">
        <authorList>
            <person name="Grassa J C."/>
        </authorList>
    </citation>
    <scope>NUCLEOTIDE SEQUENCE [LARGE SCALE GENOMIC DNA]</scope>
</reference>
<dbReference type="EMBL" id="UZAU01000047">
    <property type="status" value="NOT_ANNOTATED_CDS"/>
    <property type="molecule type" value="Genomic_DNA"/>
</dbReference>
<dbReference type="AlphaFoldDB" id="A0A803NIG3"/>
<accession>A0A803NIG3</accession>
<dbReference type="Gramene" id="evm.model.01.1776">
    <property type="protein sequence ID" value="cds.evm.model.01.1776"/>
    <property type="gene ID" value="evm.TU.01.1776"/>
</dbReference>
<evidence type="ECO:0000313" key="2">
    <source>
        <dbReference type="Proteomes" id="UP000596661"/>
    </source>
</evidence>
<organism evidence="1 2">
    <name type="scientific">Cannabis sativa</name>
    <name type="common">Hemp</name>
    <name type="synonym">Marijuana</name>
    <dbReference type="NCBI Taxonomy" id="3483"/>
    <lineage>
        <taxon>Eukaryota</taxon>
        <taxon>Viridiplantae</taxon>
        <taxon>Streptophyta</taxon>
        <taxon>Embryophyta</taxon>
        <taxon>Tracheophyta</taxon>
        <taxon>Spermatophyta</taxon>
        <taxon>Magnoliopsida</taxon>
        <taxon>eudicotyledons</taxon>
        <taxon>Gunneridae</taxon>
        <taxon>Pentapetalae</taxon>
        <taxon>rosids</taxon>
        <taxon>fabids</taxon>
        <taxon>Rosales</taxon>
        <taxon>Cannabaceae</taxon>
        <taxon>Cannabis</taxon>
    </lineage>
</organism>
<protein>
    <submittedName>
        <fullName evidence="1">Uncharacterized protein</fullName>
    </submittedName>
</protein>
<reference evidence="1" key="2">
    <citation type="submission" date="2021-03" db="UniProtKB">
        <authorList>
            <consortium name="EnsemblPlants"/>
        </authorList>
    </citation>
    <scope>IDENTIFICATION</scope>
</reference>
<dbReference type="EnsemblPlants" id="evm.model.01.1776">
    <property type="protein sequence ID" value="cds.evm.model.01.1776"/>
    <property type="gene ID" value="evm.TU.01.1776"/>
</dbReference>
<keyword evidence="2" id="KW-1185">Reference proteome</keyword>
<proteinExistence type="predicted"/>
<name>A0A803NIG3_CANSA</name>
<sequence length="131" mass="14147">MLKLVGKIGDMIVATGFMSRDPRLMKAILNTILRKPFFIKMESLLRGSFLNSASLMFGAKDAPRENYSDSEVIKSASIVEKAQETETVCQFDPFVTEGGGGDLGIYRVVVSTGAPASILGELMGVRVGLIK</sequence>
<evidence type="ECO:0000313" key="1">
    <source>
        <dbReference type="EnsemblPlants" id="cds.evm.model.01.1776"/>
    </source>
</evidence>
<dbReference type="Proteomes" id="UP000596661">
    <property type="component" value="Chromosome 1"/>
</dbReference>